<dbReference type="EMBL" id="JACCJB010000010">
    <property type="protein sequence ID" value="KAF6223676.1"/>
    <property type="molecule type" value="Genomic_DNA"/>
</dbReference>
<feature type="compositionally biased region" description="Basic and acidic residues" evidence="1">
    <location>
        <begin position="111"/>
        <end position="120"/>
    </location>
</feature>
<protein>
    <submittedName>
        <fullName evidence="2">Uncharacterized protein</fullName>
    </submittedName>
</protein>
<dbReference type="RefSeq" id="XP_037152893.1">
    <property type="nucleotide sequence ID" value="XM_037291458.1"/>
</dbReference>
<evidence type="ECO:0000313" key="3">
    <source>
        <dbReference type="Proteomes" id="UP000593566"/>
    </source>
</evidence>
<accession>A0A8H6CI49</accession>
<feature type="compositionally biased region" description="Basic and acidic residues" evidence="1">
    <location>
        <begin position="8"/>
        <end position="29"/>
    </location>
</feature>
<feature type="region of interest" description="Disordered" evidence="1">
    <location>
        <begin position="1"/>
        <end position="33"/>
    </location>
</feature>
<organism evidence="2 3">
    <name type="scientific">Letharia lupina</name>
    <dbReference type="NCBI Taxonomy" id="560253"/>
    <lineage>
        <taxon>Eukaryota</taxon>
        <taxon>Fungi</taxon>
        <taxon>Dikarya</taxon>
        <taxon>Ascomycota</taxon>
        <taxon>Pezizomycotina</taxon>
        <taxon>Lecanoromycetes</taxon>
        <taxon>OSLEUM clade</taxon>
        <taxon>Lecanoromycetidae</taxon>
        <taxon>Lecanorales</taxon>
        <taxon>Lecanorineae</taxon>
        <taxon>Parmeliaceae</taxon>
        <taxon>Letharia</taxon>
    </lineage>
</organism>
<comment type="caution">
    <text evidence="2">The sequence shown here is derived from an EMBL/GenBank/DDBJ whole genome shotgun (WGS) entry which is preliminary data.</text>
</comment>
<keyword evidence="3" id="KW-1185">Reference proteome</keyword>
<gene>
    <name evidence="2" type="ORF">HO133_000519</name>
</gene>
<sequence length="153" mass="17046">MAALVDNRSIKDTHDRDSRRATPKLKPEFNGESFSGTLRTTTVVVEGLLIEGAEGWVGERRLVPGREVGLHGVHYTGIGTNSFWSHVGFQNQQSGEYDRSRSFTAGGADPNFDRRDKDSDSQSWTPDPRWHRWTIGVAGGSGFDIERLGFPRL</sequence>
<dbReference type="Proteomes" id="UP000593566">
    <property type="component" value="Unassembled WGS sequence"/>
</dbReference>
<feature type="region of interest" description="Disordered" evidence="1">
    <location>
        <begin position="95"/>
        <end position="126"/>
    </location>
</feature>
<reference evidence="2 3" key="1">
    <citation type="journal article" date="2020" name="Genomics">
        <title>Complete, high-quality genomes from long-read metagenomic sequencing of two wolf lichen thalli reveals enigmatic genome architecture.</title>
        <authorList>
            <person name="McKenzie S.K."/>
            <person name="Walston R.F."/>
            <person name="Allen J.L."/>
        </authorList>
    </citation>
    <scope>NUCLEOTIDE SEQUENCE [LARGE SCALE GENOMIC DNA]</scope>
    <source>
        <strain evidence="2">WasteWater1</strain>
    </source>
</reference>
<dbReference type="AlphaFoldDB" id="A0A8H6CI49"/>
<dbReference type="GeneID" id="59328938"/>
<evidence type="ECO:0000256" key="1">
    <source>
        <dbReference type="SAM" id="MobiDB-lite"/>
    </source>
</evidence>
<evidence type="ECO:0000313" key="2">
    <source>
        <dbReference type="EMBL" id="KAF6223676.1"/>
    </source>
</evidence>
<proteinExistence type="predicted"/>
<name>A0A8H6CI49_9LECA</name>